<dbReference type="AlphaFoldDB" id="G4Z2Y8"/>
<gene>
    <name evidence="5" type="ORF">PHYSODRAFT_382448</name>
</gene>
<dbReference type="RefSeq" id="XP_009522038.1">
    <property type="nucleotide sequence ID" value="XM_009523743.1"/>
</dbReference>
<dbReference type="SMR" id="G4Z2Y8"/>
<evidence type="ECO:0000256" key="3">
    <source>
        <dbReference type="ARBA" id="ARBA00023002"/>
    </source>
</evidence>
<reference evidence="5 6" key="1">
    <citation type="journal article" date="2006" name="Science">
        <title>Phytophthora genome sequences uncover evolutionary origins and mechanisms of pathogenesis.</title>
        <authorList>
            <person name="Tyler B.M."/>
            <person name="Tripathy S."/>
            <person name="Zhang X."/>
            <person name="Dehal P."/>
            <person name="Jiang R.H."/>
            <person name="Aerts A."/>
            <person name="Arredondo F.D."/>
            <person name="Baxter L."/>
            <person name="Bensasson D."/>
            <person name="Beynon J.L."/>
            <person name="Chapman J."/>
            <person name="Damasceno C.M."/>
            <person name="Dorrance A.E."/>
            <person name="Dou D."/>
            <person name="Dickerman A.W."/>
            <person name="Dubchak I.L."/>
            <person name="Garbelotto M."/>
            <person name="Gijzen M."/>
            <person name="Gordon S.G."/>
            <person name="Govers F."/>
            <person name="Grunwald N.J."/>
            <person name="Huang W."/>
            <person name="Ivors K.L."/>
            <person name="Jones R.W."/>
            <person name="Kamoun S."/>
            <person name="Krampis K."/>
            <person name="Lamour K.H."/>
            <person name="Lee M.K."/>
            <person name="McDonald W.H."/>
            <person name="Medina M."/>
            <person name="Meijer H.J."/>
            <person name="Nordberg E.K."/>
            <person name="Maclean D.J."/>
            <person name="Ospina-Giraldo M.D."/>
            <person name="Morris P.F."/>
            <person name="Phuntumart V."/>
            <person name="Putnam N.H."/>
            <person name="Rash S."/>
            <person name="Rose J.K."/>
            <person name="Sakihama Y."/>
            <person name="Salamov A.A."/>
            <person name="Savidor A."/>
            <person name="Scheuring C.F."/>
            <person name="Smith B.M."/>
            <person name="Sobral B.W."/>
            <person name="Terry A."/>
            <person name="Torto-Alalibo T.A."/>
            <person name="Win J."/>
            <person name="Xu Z."/>
            <person name="Zhang H."/>
            <person name="Grigoriev I.V."/>
            <person name="Rokhsar D.S."/>
            <person name="Boore J.L."/>
        </authorList>
    </citation>
    <scope>NUCLEOTIDE SEQUENCE [LARGE SCALE GENOMIC DNA]</scope>
    <source>
        <strain evidence="5 6">P6497</strain>
    </source>
</reference>
<evidence type="ECO:0000256" key="2">
    <source>
        <dbReference type="ARBA" id="ARBA00022723"/>
    </source>
</evidence>
<dbReference type="GO" id="GO:0046872">
    <property type="term" value="F:metal ion binding"/>
    <property type="evidence" value="ECO:0007669"/>
    <property type="project" value="UniProtKB-KW"/>
</dbReference>
<keyword evidence="4" id="KW-0408">Iron</keyword>
<dbReference type="KEGG" id="psoj:PHYSODRAFT_382448"/>
<evidence type="ECO:0000313" key="6">
    <source>
        <dbReference type="Proteomes" id="UP000002640"/>
    </source>
</evidence>
<dbReference type="Proteomes" id="UP000002640">
    <property type="component" value="Unassembled WGS sequence"/>
</dbReference>
<organism evidence="5 6">
    <name type="scientific">Phytophthora sojae (strain P6497)</name>
    <name type="common">Soybean stem and root rot agent</name>
    <name type="synonym">Phytophthora megasperma f. sp. glycines</name>
    <dbReference type="NCBI Taxonomy" id="1094619"/>
    <lineage>
        <taxon>Eukaryota</taxon>
        <taxon>Sar</taxon>
        <taxon>Stramenopiles</taxon>
        <taxon>Oomycota</taxon>
        <taxon>Peronosporomycetes</taxon>
        <taxon>Peronosporales</taxon>
        <taxon>Peronosporaceae</taxon>
        <taxon>Phytophthora</taxon>
    </lineage>
</organism>
<evidence type="ECO:0000256" key="4">
    <source>
        <dbReference type="ARBA" id="ARBA00023004"/>
    </source>
</evidence>
<keyword evidence="2" id="KW-0479">Metal-binding</keyword>
<dbReference type="InParanoid" id="G4Z2Y8"/>
<name>G4Z2Y8_PHYSP</name>
<dbReference type="EMBL" id="JH159153">
    <property type="protein sequence ID" value="EGZ19321.1"/>
    <property type="molecule type" value="Genomic_DNA"/>
</dbReference>
<keyword evidence="6" id="KW-1185">Reference proteome</keyword>
<protein>
    <submittedName>
        <fullName evidence="5">Uncharacterized protein</fullName>
    </submittedName>
</protein>
<feature type="non-terminal residue" evidence="5">
    <location>
        <position position="1"/>
    </location>
</feature>
<evidence type="ECO:0000313" key="5">
    <source>
        <dbReference type="EMBL" id="EGZ19321.1"/>
    </source>
</evidence>
<dbReference type="PANTHER" id="PTHR24296">
    <property type="entry name" value="CYTOCHROME P450"/>
    <property type="match status" value="1"/>
</dbReference>
<dbReference type="STRING" id="1094619.G4Z2Y8"/>
<comment type="similarity">
    <text evidence="1">Belongs to the cytochrome P450 family.</text>
</comment>
<sequence>GFGHKLETLTSDGVHPFEAAFDDANRISSQRNTVPPCVWKLQRCLNVGSERRLREAIDEMNGLLLVLISSA</sequence>
<dbReference type="GO" id="GO:0016491">
    <property type="term" value="F:oxidoreductase activity"/>
    <property type="evidence" value="ECO:0007669"/>
    <property type="project" value="UniProtKB-KW"/>
</dbReference>
<evidence type="ECO:0000256" key="1">
    <source>
        <dbReference type="ARBA" id="ARBA00010617"/>
    </source>
</evidence>
<accession>G4Z2Y8</accession>
<keyword evidence="3" id="KW-0560">Oxidoreductase</keyword>
<proteinExistence type="inferred from homology"/>
<feature type="non-terminal residue" evidence="5">
    <location>
        <position position="71"/>
    </location>
</feature>
<dbReference type="GeneID" id="20650796"/>